<evidence type="ECO:0000256" key="2">
    <source>
        <dbReference type="SAM" id="Phobius"/>
    </source>
</evidence>
<accession>A0A9P6G083</accession>
<organism evidence="3 4">
    <name type="scientific">Lunasporangiospora selenospora</name>
    <dbReference type="NCBI Taxonomy" id="979761"/>
    <lineage>
        <taxon>Eukaryota</taxon>
        <taxon>Fungi</taxon>
        <taxon>Fungi incertae sedis</taxon>
        <taxon>Mucoromycota</taxon>
        <taxon>Mortierellomycotina</taxon>
        <taxon>Mortierellomycetes</taxon>
        <taxon>Mortierellales</taxon>
        <taxon>Mortierellaceae</taxon>
        <taxon>Lunasporangiospora</taxon>
    </lineage>
</organism>
<keyword evidence="4" id="KW-1185">Reference proteome</keyword>
<proteinExistence type="predicted"/>
<feature type="region of interest" description="Disordered" evidence="1">
    <location>
        <begin position="29"/>
        <end position="107"/>
    </location>
</feature>
<sequence length="107" mass="11586">IHRLYPLAYGLIILGIVVYNLYPVRVPQLEDRGGGGRKDGKIKIVPDESMTSLLGNPRAQSSCSQSQWDDNGSGEEDADAVGADRGGGNGRYKCHHDYGSCRSNSTF</sequence>
<feature type="transmembrane region" description="Helical" evidence="2">
    <location>
        <begin position="6"/>
        <end position="22"/>
    </location>
</feature>
<dbReference type="EMBL" id="JAABOA010000414">
    <property type="protein sequence ID" value="KAF9584431.1"/>
    <property type="molecule type" value="Genomic_DNA"/>
</dbReference>
<evidence type="ECO:0000313" key="4">
    <source>
        <dbReference type="Proteomes" id="UP000780801"/>
    </source>
</evidence>
<evidence type="ECO:0000313" key="3">
    <source>
        <dbReference type="EMBL" id="KAF9584431.1"/>
    </source>
</evidence>
<comment type="caution">
    <text evidence="3">The sequence shown here is derived from an EMBL/GenBank/DDBJ whole genome shotgun (WGS) entry which is preliminary data.</text>
</comment>
<gene>
    <name evidence="3" type="ORF">BGW38_006479</name>
</gene>
<reference evidence="3" key="1">
    <citation type="journal article" date="2020" name="Fungal Divers.">
        <title>Resolving the Mortierellaceae phylogeny through synthesis of multi-gene phylogenetics and phylogenomics.</title>
        <authorList>
            <person name="Vandepol N."/>
            <person name="Liber J."/>
            <person name="Desiro A."/>
            <person name="Na H."/>
            <person name="Kennedy M."/>
            <person name="Barry K."/>
            <person name="Grigoriev I.V."/>
            <person name="Miller A.N."/>
            <person name="O'Donnell K."/>
            <person name="Stajich J.E."/>
            <person name="Bonito G."/>
        </authorList>
    </citation>
    <scope>NUCLEOTIDE SEQUENCE</scope>
    <source>
        <strain evidence="3">KOD1015</strain>
    </source>
</reference>
<dbReference type="Proteomes" id="UP000780801">
    <property type="component" value="Unassembled WGS sequence"/>
</dbReference>
<name>A0A9P6G083_9FUNG</name>
<evidence type="ECO:0000256" key="1">
    <source>
        <dbReference type="SAM" id="MobiDB-lite"/>
    </source>
</evidence>
<feature type="non-terminal residue" evidence="3">
    <location>
        <position position="1"/>
    </location>
</feature>
<keyword evidence="2" id="KW-0472">Membrane</keyword>
<keyword evidence="2" id="KW-1133">Transmembrane helix</keyword>
<feature type="compositionally biased region" description="Polar residues" evidence="1">
    <location>
        <begin position="49"/>
        <end position="70"/>
    </location>
</feature>
<feature type="compositionally biased region" description="Basic and acidic residues" evidence="1">
    <location>
        <begin position="29"/>
        <end position="46"/>
    </location>
</feature>
<protein>
    <submittedName>
        <fullName evidence="3">Uncharacterized protein</fullName>
    </submittedName>
</protein>
<dbReference type="AlphaFoldDB" id="A0A9P6G083"/>
<keyword evidence="2" id="KW-0812">Transmembrane</keyword>